<accession>A0ABW0CUH2</accession>
<keyword evidence="2" id="KW-1185">Reference proteome</keyword>
<dbReference type="RefSeq" id="WP_380863502.1">
    <property type="nucleotide sequence ID" value="NZ_JBHSKM010000044.1"/>
</dbReference>
<proteinExistence type="predicted"/>
<dbReference type="EMBL" id="JBHSKM010000044">
    <property type="protein sequence ID" value="MFC5219604.1"/>
    <property type="molecule type" value="Genomic_DNA"/>
</dbReference>
<reference evidence="2" key="1">
    <citation type="journal article" date="2019" name="Int. J. Syst. Evol. Microbiol.">
        <title>The Global Catalogue of Microorganisms (GCM) 10K type strain sequencing project: providing services to taxonomists for standard genome sequencing and annotation.</title>
        <authorList>
            <consortium name="The Broad Institute Genomics Platform"/>
            <consortium name="The Broad Institute Genome Sequencing Center for Infectious Disease"/>
            <person name="Wu L."/>
            <person name="Ma J."/>
        </authorList>
    </citation>
    <scope>NUCLEOTIDE SEQUENCE [LARGE SCALE GENOMIC DNA]</scope>
    <source>
        <strain evidence="2">KCTC 42586</strain>
    </source>
</reference>
<evidence type="ECO:0000313" key="2">
    <source>
        <dbReference type="Proteomes" id="UP001596263"/>
    </source>
</evidence>
<dbReference type="Proteomes" id="UP001596263">
    <property type="component" value="Unassembled WGS sequence"/>
</dbReference>
<gene>
    <name evidence="1" type="ORF">ACFPQ9_37830</name>
</gene>
<name>A0ABW0CUH2_STRCD</name>
<protein>
    <submittedName>
        <fullName evidence="1">Uncharacterized protein</fullName>
    </submittedName>
</protein>
<evidence type="ECO:0000313" key="1">
    <source>
        <dbReference type="EMBL" id="MFC5219604.1"/>
    </source>
</evidence>
<sequence length="116" mass="13462">MIPVEERTPAEQALSRSYDTSDGLRFDVIALSVEHHPDRSATLTYWLTVGRHGHPDERWTVTLPWNDKSWADVLTSPAPLADRLRRLVHLVHAHLEEWWHTKGHNRQSAKMGRRLS</sequence>
<organism evidence="1 2">
    <name type="scientific">Streptomyces coerulescens</name>
    <dbReference type="NCBI Taxonomy" id="29304"/>
    <lineage>
        <taxon>Bacteria</taxon>
        <taxon>Bacillati</taxon>
        <taxon>Actinomycetota</taxon>
        <taxon>Actinomycetes</taxon>
        <taxon>Kitasatosporales</taxon>
        <taxon>Streptomycetaceae</taxon>
        <taxon>Streptomyces</taxon>
    </lineage>
</organism>
<comment type="caution">
    <text evidence="1">The sequence shown here is derived from an EMBL/GenBank/DDBJ whole genome shotgun (WGS) entry which is preliminary data.</text>
</comment>